<comment type="similarity">
    <text evidence="2">Belongs to the dynein heavy chain family.</text>
</comment>
<dbReference type="Gene3D" id="6.10.140.1060">
    <property type="match status" value="1"/>
</dbReference>
<sequence>MGSPGALSEPLHSNIRWSDAAHAAAWKHHERGIQLGSRFESLLSWSHLWVAVQQKWMYLEAIFMGGDVAKQLPNEAKRFETIDKMFRKFGRPHDIAQSFMNELLIRGPIAPGEVDALRRLIRKMVNFDLTLRQMHYMANLNCSANLKRLPRRLQQKWAEAADDILLYPLLQITMVLSPAQQDKIMKQTQETQYVMKSCLADRRLDSLRMMANELELCQKALNDYLDAKRNAFPRFYFISDDEVLNILGGKEAEAIQEHIIKMFDNIGKLKFSYSSHSSDMFVSALISFEGETMEFLKPVLVFGKVEEWLTAMEAEMRRTNHWITKRAVFYYCYQKSRVDWMFDFQGMVVIAASQIWFTWEVEDVFRSFKQGNRSAMKEYDKKLEGQLSEMVYRIRTELTPNDMKKLETVLILDVHCKDIVERFIRDSIMSPEEFGWESQLRFYWVRKLDSLVIRQCSAEFSYGNEYFGLNGRLVITPLTDRIYLTVTQALSLCLGGAPAGPAGTGKTETIKDLAKALGLLCVVTNCGENMDYRSFAKLLSGLCRSGAWGCFDEFNRIEVSVLSVVSSQIKSIQNALQTKAAIFQFEGSELPLDRRVGIFITMNPGYAGRTELPESVKALFRPVVVIVPDLEYICEIMLFSQGFLTARDLAKKVTALYRLAKEQLSQQHHYDFGLRALRSLLVMAGVIRRKNPNLREDQLLMRALRDSNIPKLVHEDVPLFMGLIQDLFPGIEFEAAQMIAELVEASHAVLEHLQYTIVEEQVVKIVQLHETLHYRHSVMVVGPTCGGKSVVLEVYVRALKQLGTNSKMYTINPKDRSVNDLYGYLEPTSREWIDGLLSYLFRLINQFTDAAERRFLLFDGDVDALWIENMNSVMDDNKLLTLVNGERIRLQPYCSLLFEVADLQYASPATVSRCGMVYVDPTNLGYTPYWQSWVGPRNTLSFPSLYITLDAGKVVHNLHGFLSRVSIGRQMTAVPQIGEERNKGRQESGGMGIGGGGMGIAGKESGASSGTSKLKLVLPLVKMNLIVQFCTLLQTQLELGGHPGMEKTEIEVTQCLDIENAQESVKFSMLEKALPPLHHGSMSPSVHGSTQQQMYQPSSSLYGATPSLSQALSQGLSHDSNNEVTIDNPDVLESVFLFSLCWAFSGVVSAADQRTFDNLIKILSSLPQMDEGPGEQPARPGTIPIHYPLLTDYMFNNCTFYWVPWKSMVPNYIHDTSVSFTSILVPTVETIKLNWLVEEHLKLRHPLVVIGETGTSKTATIESTLKSLDPDTNSQLILNFSSRTTGNDVRRMLNANVEKRAKGVYGPIPGKKLVVFIDDMNMPKEDEYGTQQPIALLRVVIGRGGMYQQGSDLSWRSLRDMTYTAAIGPTGGGRQSLDPRFLSLFTVYHALQPSSESLFSIFSSILSSHLSNGFSRKLHAYVDKFTHLSLLVYREIRREMLPTPLKFHYTFNMRELSRLLQGLLQSSSERFKGPKKFLRLWRHECLRVFRDRMVDETDVAAINVVDKFVYLGSCISPGGLANDEITIRIGKARAAFANLRHLWRRRDISFSVKGRVYNAADIILQRMNEAFSDEVSYASMDPILFGDYWAAASEEDARLYEDMQDYEVCKAIVEELLFGYRETEGNMDLVLFNDALEHLGAIHRILRLDGGHALLVGLSGSGRRSLAKLAAYIAEVKTFEILLRRGYSENEFREDLKALYTTMSTDKDDHMFLLPEEHIQNESFLELINNMLTTGFVSALFGEEEKDEIQQNIWTEAEARIRAEAQATGALTVLVNKETVWNYFRADCASRLHIVLCMNPAGDTLRTRCRDFPGIVKCTTIDWFFPWPEQALYAVACSLIDPKFSQVPSPYWEAVITNVVNIHRSVQNASVEYKRQLRRINYVTATNYILFITGFLKLLEDKTNENIAQQKRLQGGLEKLHETAIQIDELNVKLAVQKVVLEEKTTAIEALIEEINEATIVATAKKTQAQEKSVELGKQAKVIVAEKKEAEAALAEALPAVEAARNALDELEKNDVTEIRAFATPPKPVQMVGEALCHILQATEISWKAARGLMADANFISNLQQMDVEAIPLKNIQNLKDLIAKRKMTYDDVRSASKAGGGFYKFVLAVITFHDVAREVRPKRERVKALERDYNRARRDLQRLQEEVVQLEETLFNLRRQFSAAQTEMENLKKEMDVMRRQLMAAQKLTEGLGSEKERWIREVANLKKEQKSLLGDSLIASAFLCYLGPFTSEFRSRLLYKEWLVPMMQDESSNASTDCFRWIREVANLKKEQKSLLGDSLIASAFLCYLGPFTSEFRSRLLYKEWLVPMMQDEVNEVLIGIWKKSFSCNTLSVPICHTIRRKHEGWDTSRLSKRRQRKSSARGEVRTTYLLIPVTEDLQVNNILATEVEVALWNSQSLPSDELSVQNAILTLKGPTCPVCIDPQGQASRWIKEMGRNPKDDSRSARVTTQNDPNFLRTVENSIKQGLACIIEGVEETIDPALNNIIARNIRVDKGREVVMLGDREVEYDPNFRLYLVTKMSNPHFSTTLYSRALIINYTVTLTGLEGQLLSALVKHEHRELEERREALILETSENKRILKELEDRLLLELATQTGNILDNWELIGTLEDTKNKAVDVGRQLAQGAIVSKDVERQRDAFRPAARRGAILFFVLADLAMVGPMYQFSLSAYLTVFLKALKKAMPHSSLPKRLSNIKNALTYATYCYGCMGIFEEHKMLLSFELALRLQQDENMIRLKELAFLVRGNVALSDHLHPPPHAWIPDTWFESKNPEVQPYPGRYAKLRPFLRLCLIRCWRMDRIPMAIVHYVVKVLGRQYVDPPITNLADVLASTSPTTPIVLIVQPGSDPQTQLANLAQQLEFGHTRIKYLSMGQGQEPHAENLFVQCAARGNWLLLQNCHLLIRFVPTLEKLLDDLTKPHPDFRLWMTTEMVNNFPIGMLQRSYKVVMEPPSGLKQNLAAGVSKLSHEQFVSCAHPNYRPCLFTLIFLHAVLQERRRYGKLGWNVSYDFADSDFQVSLRILQISLAKSEETKTEISWDTIKYLIGEVMYGGRTIDSYDRRILTTYMDEYFGDFLFDTFQPFRFYQDDRVEYFIPEEPPGFGNYKDLYAEYVAHLPSAHKPEVLGLHPNAAIGYSVRFARNMWTNLLMLHSETEVVGGVPSAQRLSQVAASAFPNGSEFGNEKRLSFIAPLPGHRTSIRVELEAMDSADQEGNSQESGTLSSDSDRDAGQAEQKELDGEEDNNLPAPEDPEGLQQRRRAASVSVSTKSRSSAVSFNDFTAVQVAAPPASSREATIRRLSDSILSRLPPLFDAEGLKRKHMGTEISPTIIVLIQELDRFNLILAKILSSLNELKQAFDGKIGMSEELDDIARHLANGLIPASWRRLVPQTEKSLPDWIQHLLRRADQYKKWMTTGKSEPAVMWLSGLHLPQSYLTALIQKACRKHGWALDKCALQTTVTDIVPEDVHTVLMAPELGCHVNGLYIEGCAWSVEEGCLVRQTPRELLQELPIVKLTPIEKHRLKLTSTVPVPVYVTSQRRNAMGEGFVTALDMPTHEHPSHWILQGVAILLNTD</sequence>
<dbReference type="Gene3D" id="3.10.490.20">
    <property type="match status" value="1"/>
</dbReference>
<dbReference type="FunFam" id="1.20.920.20:FF:000001">
    <property type="entry name" value="dynein heavy chain 2, axonemal"/>
    <property type="match status" value="1"/>
</dbReference>
<keyword evidence="7" id="KW-0067">ATP-binding</keyword>
<evidence type="ECO:0000256" key="4">
    <source>
        <dbReference type="ARBA" id="ARBA00022701"/>
    </source>
</evidence>
<gene>
    <name evidence="17" type="ORF">T265_03751</name>
</gene>
<dbReference type="GO" id="GO:0097729">
    <property type="term" value="C:9+2 motile cilium"/>
    <property type="evidence" value="ECO:0007669"/>
    <property type="project" value="UniProtKB-ARBA"/>
</dbReference>
<feature type="compositionally biased region" description="Polar residues" evidence="15">
    <location>
        <begin position="3207"/>
        <end position="3219"/>
    </location>
</feature>
<name>A0A074ZQF4_OPIVI</name>
<dbReference type="Gene3D" id="3.20.180.20">
    <property type="entry name" value="Dynein heavy chain, N-terminal domain 2"/>
    <property type="match status" value="1"/>
</dbReference>
<evidence type="ECO:0000313" key="18">
    <source>
        <dbReference type="Proteomes" id="UP000054324"/>
    </source>
</evidence>
<dbReference type="Proteomes" id="UP000054324">
    <property type="component" value="Unassembled WGS sequence"/>
</dbReference>
<dbReference type="FunFam" id="3.40.50.300:FF:000063">
    <property type="entry name" value="dynein heavy chain 6, axonemal"/>
    <property type="match status" value="1"/>
</dbReference>
<dbReference type="Pfam" id="PF03028">
    <property type="entry name" value="Dynein_heavy"/>
    <property type="match status" value="1"/>
</dbReference>
<dbReference type="InterPro" id="IPR035699">
    <property type="entry name" value="AAA_6"/>
</dbReference>
<dbReference type="FunFam" id="1.20.58.1120:FF:000008">
    <property type="entry name" value="Dynein heavy chain 10, axonemal"/>
    <property type="match status" value="1"/>
</dbReference>
<organism evidence="17 18">
    <name type="scientific">Opisthorchis viverrini</name>
    <name type="common">Southeast Asian liver fluke</name>
    <dbReference type="NCBI Taxonomy" id="6198"/>
    <lineage>
        <taxon>Eukaryota</taxon>
        <taxon>Metazoa</taxon>
        <taxon>Spiralia</taxon>
        <taxon>Lophotrochozoa</taxon>
        <taxon>Platyhelminthes</taxon>
        <taxon>Trematoda</taxon>
        <taxon>Digenea</taxon>
        <taxon>Opisthorchiida</taxon>
        <taxon>Opisthorchiata</taxon>
        <taxon>Opisthorchiidae</taxon>
        <taxon>Opisthorchis</taxon>
    </lineage>
</organism>
<feature type="domain" description="AAA+ ATPase" evidence="16">
    <location>
        <begin position="1243"/>
        <end position="1445"/>
    </location>
</feature>
<keyword evidence="5" id="KW-0677">Repeat</keyword>
<protein>
    <recommendedName>
        <fullName evidence="16">AAA+ ATPase domain-containing protein</fullName>
    </recommendedName>
</protein>
<feature type="compositionally biased region" description="Basic and acidic residues" evidence="15">
    <location>
        <begin position="3220"/>
        <end position="3233"/>
    </location>
</feature>
<dbReference type="Gene3D" id="1.20.1270.280">
    <property type="match status" value="1"/>
</dbReference>
<dbReference type="FunFam" id="1.10.8.710:FF:000001">
    <property type="entry name" value="Dynein axonemal heavy chain 2"/>
    <property type="match status" value="1"/>
</dbReference>
<dbReference type="Pfam" id="PF12774">
    <property type="entry name" value="AAA_6"/>
    <property type="match status" value="1"/>
</dbReference>
<dbReference type="InterPro" id="IPR004273">
    <property type="entry name" value="Dynein_heavy_D6_P-loop"/>
</dbReference>
<dbReference type="InterPro" id="IPR024317">
    <property type="entry name" value="Dynein_heavy_chain_D4_dom"/>
</dbReference>
<dbReference type="Gene3D" id="1.20.920.30">
    <property type="match status" value="1"/>
</dbReference>
<dbReference type="InterPro" id="IPR026983">
    <property type="entry name" value="DHC"/>
</dbReference>
<dbReference type="STRING" id="6198.A0A074ZQF4"/>
<evidence type="ECO:0000256" key="8">
    <source>
        <dbReference type="ARBA" id="ARBA00023017"/>
    </source>
</evidence>
<dbReference type="Gene3D" id="1.10.8.1220">
    <property type="match status" value="1"/>
</dbReference>
<dbReference type="InterPro" id="IPR041228">
    <property type="entry name" value="Dynein_C"/>
</dbReference>
<evidence type="ECO:0000256" key="7">
    <source>
        <dbReference type="ARBA" id="ARBA00022840"/>
    </source>
</evidence>
<keyword evidence="10" id="KW-0969">Cilium</keyword>
<dbReference type="Pfam" id="PF18198">
    <property type="entry name" value="AAA_lid_11"/>
    <property type="match status" value="1"/>
</dbReference>
<dbReference type="GO" id="GO:0005874">
    <property type="term" value="C:microtubule"/>
    <property type="evidence" value="ECO:0007669"/>
    <property type="project" value="UniProtKB-KW"/>
</dbReference>
<dbReference type="InterPro" id="IPR013602">
    <property type="entry name" value="Dynein_heavy_linker"/>
</dbReference>
<dbReference type="Gene3D" id="1.10.8.720">
    <property type="entry name" value="Region D6 of dynein motor"/>
    <property type="match status" value="1"/>
</dbReference>
<evidence type="ECO:0000256" key="2">
    <source>
        <dbReference type="ARBA" id="ARBA00008887"/>
    </source>
</evidence>
<dbReference type="Pfam" id="PF12780">
    <property type="entry name" value="AAA_8"/>
    <property type="match status" value="1"/>
</dbReference>
<dbReference type="PANTHER" id="PTHR22878">
    <property type="entry name" value="DYNEIN HEAVY CHAIN 6, AXONEMAL-LIKE-RELATED"/>
    <property type="match status" value="1"/>
</dbReference>
<dbReference type="SUPFAM" id="SSF52540">
    <property type="entry name" value="P-loop containing nucleoside triphosphate hydrolases"/>
    <property type="match status" value="4"/>
</dbReference>
<evidence type="ECO:0000313" key="17">
    <source>
        <dbReference type="EMBL" id="KER29638.1"/>
    </source>
</evidence>
<dbReference type="FunFam" id="3.40.50.300:FF:002141">
    <property type="entry name" value="Dynein heavy chain"/>
    <property type="match status" value="1"/>
</dbReference>
<dbReference type="InterPro" id="IPR027417">
    <property type="entry name" value="P-loop_NTPase"/>
</dbReference>
<keyword evidence="4" id="KW-0493">Microtubule</keyword>
<keyword evidence="8" id="KW-0243">Dynein</keyword>
<dbReference type="InterPro" id="IPR042228">
    <property type="entry name" value="Dynein_linker_3"/>
</dbReference>
<dbReference type="InterPro" id="IPR041589">
    <property type="entry name" value="DNAH3_AAA_lid_1"/>
</dbReference>
<keyword evidence="18" id="KW-1185">Reference proteome</keyword>
<evidence type="ECO:0000256" key="5">
    <source>
        <dbReference type="ARBA" id="ARBA00022737"/>
    </source>
</evidence>
<dbReference type="GO" id="GO:0007018">
    <property type="term" value="P:microtubule-based movement"/>
    <property type="evidence" value="ECO:0007669"/>
    <property type="project" value="InterPro"/>
</dbReference>
<keyword evidence="13" id="KW-0966">Cell projection</keyword>
<evidence type="ECO:0000256" key="14">
    <source>
        <dbReference type="SAM" id="Coils"/>
    </source>
</evidence>
<dbReference type="SMART" id="SM00382">
    <property type="entry name" value="AAA"/>
    <property type="match status" value="2"/>
</dbReference>
<dbReference type="InterPro" id="IPR042222">
    <property type="entry name" value="Dynein_2_N"/>
</dbReference>
<dbReference type="GO" id="GO:0005930">
    <property type="term" value="C:axoneme"/>
    <property type="evidence" value="ECO:0007669"/>
    <property type="project" value="UniProtKB-SubCell"/>
</dbReference>
<proteinExistence type="inferred from homology"/>
<dbReference type="Gene3D" id="3.40.50.300">
    <property type="entry name" value="P-loop containing nucleotide triphosphate hydrolases"/>
    <property type="match status" value="6"/>
</dbReference>
<dbReference type="Gene3D" id="1.20.58.1120">
    <property type="match status" value="1"/>
</dbReference>
<dbReference type="GO" id="GO:0045505">
    <property type="term" value="F:dynein intermediate chain binding"/>
    <property type="evidence" value="ECO:0007669"/>
    <property type="project" value="InterPro"/>
</dbReference>
<dbReference type="GO" id="GO:0051959">
    <property type="term" value="F:dynein light intermediate chain binding"/>
    <property type="evidence" value="ECO:0007669"/>
    <property type="project" value="InterPro"/>
</dbReference>
<dbReference type="OrthoDB" id="10251809at2759"/>
<dbReference type="Pfam" id="PF17857">
    <property type="entry name" value="AAA_lid_1"/>
    <property type="match status" value="1"/>
</dbReference>
<dbReference type="InterPro" id="IPR043157">
    <property type="entry name" value="Dynein_AAA1S"/>
</dbReference>
<dbReference type="CTD" id="20317938"/>
<evidence type="ECO:0000256" key="6">
    <source>
        <dbReference type="ARBA" id="ARBA00022741"/>
    </source>
</evidence>
<dbReference type="InterPro" id="IPR041658">
    <property type="entry name" value="AAA_lid_11"/>
</dbReference>
<dbReference type="GO" id="GO:0005524">
    <property type="term" value="F:ATP binding"/>
    <property type="evidence" value="ECO:0007669"/>
    <property type="project" value="UniProtKB-KW"/>
</dbReference>
<dbReference type="RefSeq" id="XP_009166568.1">
    <property type="nucleotide sequence ID" value="XM_009168304.1"/>
</dbReference>
<keyword evidence="9 14" id="KW-0175">Coiled coil</keyword>
<keyword evidence="3" id="KW-0963">Cytoplasm</keyword>
<evidence type="ECO:0000256" key="12">
    <source>
        <dbReference type="ARBA" id="ARBA00023212"/>
    </source>
</evidence>
<evidence type="ECO:0000256" key="13">
    <source>
        <dbReference type="ARBA" id="ARBA00023273"/>
    </source>
</evidence>
<evidence type="ECO:0000256" key="3">
    <source>
        <dbReference type="ARBA" id="ARBA00022490"/>
    </source>
</evidence>
<accession>A0A074ZQF4</accession>
<dbReference type="KEGG" id="ovi:T265_03751"/>
<dbReference type="EMBL" id="KL596674">
    <property type="protein sequence ID" value="KER29638.1"/>
    <property type="molecule type" value="Genomic_DNA"/>
</dbReference>
<dbReference type="FunFam" id="3.40.50.300:FF:000320">
    <property type="entry name" value="Dynein, axonemal, heavy chain 5"/>
    <property type="match status" value="1"/>
</dbReference>
<dbReference type="Pfam" id="PF18199">
    <property type="entry name" value="Dynein_C"/>
    <property type="match status" value="1"/>
</dbReference>
<dbReference type="InterPro" id="IPR003593">
    <property type="entry name" value="AAA+_ATPase"/>
</dbReference>
<evidence type="ECO:0000256" key="15">
    <source>
        <dbReference type="SAM" id="MobiDB-lite"/>
    </source>
</evidence>
<feature type="coiled-coil region" evidence="14">
    <location>
        <begin position="2127"/>
        <end position="2189"/>
    </location>
</feature>
<dbReference type="Pfam" id="PF12775">
    <property type="entry name" value="AAA_7"/>
    <property type="match status" value="1"/>
</dbReference>
<dbReference type="Gene3D" id="1.10.472.130">
    <property type="match status" value="1"/>
</dbReference>
<dbReference type="GO" id="GO:0030286">
    <property type="term" value="C:dynein complex"/>
    <property type="evidence" value="ECO:0007669"/>
    <property type="project" value="UniProtKB-KW"/>
</dbReference>
<dbReference type="Pfam" id="PF08393">
    <property type="entry name" value="DHC_N2"/>
    <property type="match status" value="2"/>
</dbReference>
<keyword evidence="12" id="KW-0206">Cytoskeleton</keyword>
<dbReference type="FunFam" id="3.20.180.20:FF:000001">
    <property type="entry name" value="Dynein axonemal heavy chain 5"/>
    <property type="match status" value="1"/>
</dbReference>
<keyword evidence="11" id="KW-0505">Motor protein</keyword>
<reference evidence="17 18" key="1">
    <citation type="submission" date="2013-11" db="EMBL/GenBank/DDBJ databases">
        <title>Opisthorchis viverrini - life in the bile duct.</title>
        <authorList>
            <person name="Young N.D."/>
            <person name="Nagarajan N."/>
            <person name="Lin S.J."/>
            <person name="Korhonen P.K."/>
            <person name="Jex A.R."/>
            <person name="Hall R.S."/>
            <person name="Safavi-Hemami H."/>
            <person name="Kaewkong W."/>
            <person name="Bertrand D."/>
            <person name="Gao S."/>
            <person name="Seet Q."/>
            <person name="Wongkham S."/>
            <person name="Teh B.T."/>
            <person name="Wongkham C."/>
            <person name="Intapan P.M."/>
            <person name="Maleewong W."/>
            <person name="Yang X."/>
            <person name="Hu M."/>
            <person name="Wang Z."/>
            <person name="Hofmann A."/>
            <person name="Sternberg P.W."/>
            <person name="Tan P."/>
            <person name="Wang J."/>
            <person name="Gasser R.B."/>
        </authorList>
    </citation>
    <scope>NUCLEOTIDE SEQUENCE [LARGE SCALE GENOMIC DNA]</scope>
</reference>
<dbReference type="InterPro" id="IPR035706">
    <property type="entry name" value="AAA_9"/>
</dbReference>
<dbReference type="FunFam" id="3.40.50.300:FF:000049">
    <property type="entry name" value="Dynein, axonemal, heavy chain 5"/>
    <property type="match status" value="1"/>
</dbReference>
<evidence type="ECO:0000256" key="11">
    <source>
        <dbReference type="ARBA" id="ARBA00023175"/>
    </source>
</evidence>
<dbReference type="GeneID" id="20317938"/>
<dbReference type="InterPro" id="IPR042219">
    <property type="entry name" value="AAA_lid_11_sf"/>
</dbReference>
<keyword evidence="6" id="KW-0547">Nucleotide-binding</keyword>
<dbReference type="PANTHER" id="PTHR22878:SF63">
    <property type="entry name" value="DYNEIN AXONEMAL HEAVY CHAIN 10"/>
    <property type="match status" value="1"/>
</dbReference>
<feature type="region of interest" description="Disordered" evidence="15">
    <location>
        <begin position="3203"/>
        <end position="3261"/>
    </location>
</feature>
<evidence type="ECO:0000256" key="10">
    <source>
        <dbReference type="ARBA" id="ARBA00023069"/>
    </source>
</evidence>
<feature type="domain" description="AAA+ ATPase" evidence="16">
    <location>
        <begin position="494"/>
        <end position="630"/>
    </location>
</feature>
<dbReference type="InterPro" id="IPR024743">
    <property type="entry name" value="Dynein_HC_stalk"/>
</dbReference>
<dbReference type="Gene3D" id="1.20.140.100">
    <property type="entry name" value="Dynein heavy chain, N-terminal domain 2"/>
    <property type="match status" value="2"/>
</dbReference>
<dbReference type="InterPro" id="IPR043160">
    <property type="entry name" value="Dynein_C_barrel"/>
</dbReference>
<dbReference type="FunFam" id="1.10.8.1220:FF:000001">
    <property type="entry name" value="Dynein axonemal heavy chain 5"/>
    <property type="match status" value="1"/>
</dbReference>
<dbReference type="InterPro" id="IPR041466">
    <property type="entry name" value="Dynein_AAA5_ext"/>
</dbReference>
<comment type="subcellular location">
    <subcellularLocation>
        <location evidence="1">Cytoplasm</location>
        <location evidence="1">Cytoskeleton</location>
        <location evidence="1">Cilium axoneme</location>
    </subcellularLocation>
</comment>
<evidence type="ECO:0000256" key="1">
    <source>
        <dbReference type="ARBA" id="ARBA00004430"/>
    </source>
</evidence>
<dbReference type="Pfam" id="PF12777">
    <property type="entry name" value="MT"/>
    <property type="match status" value="2"/>
</dbReference>
<dbReference type="Gene3D" id="1.10.8.710">
    <property type="match status" value="1"/>
</dbReference>
<evidence type="ECO:0000259" key="16">
    <source>
        <dbReference type="SMART" id="SM00382"/>
    </source>
</evidence>
<dbReference type="Pfam" id="PF12781">
    <property type="entry name" value="AAA_9"/>
    <property type="match status" value="1"/>
</dbReference>
<evidence type="ECO:0000256" key="9">
    <source>
        <dbReference type="ARBA" id="ARBA00023054"/>
    </source>
</evidence>
<dbReference type="Pfam" id="PF17852">
    <property type="entry name" value="Dynein_AAA_lid"/>
    <property type="match status" value="1"/>
</dbReference>
<dbReference type="Gene3D" id="1.20.920.20">
    <property type="match status" value="2"/>
</dbReference>
<dbReference type="FunFam" id="3.10.490.20:FF:000006">
    <property type="entry name" value="Dynein axonemal heavy chain 10"/>
    <property type="match status" value="1"/>
</dbReference>
<dbReference type="GO" id="GO:0008569">
    <property type="term" value="F:minus-end-directed microtubule motor activity"/>
    <property type="evidence" value="ECO:0007669"/>
    <property type="project" value="InterPro"/>
</dbReference>